<gene>
    <name evidence="6" type="ORF">SAMN04490195_0974</name>
</gene>
<sequence length="79" mass="8663">MTNIKRILIGSFVLLLVLATLVFVLENQQSVSLLFLGWGAPHLPVSVIALVALLAGMVIGPLIRLLFLRSSQLRRKSLI</sequence>
<evidence type="ECO:0000256" key="4">
    <source>
        <dbReference type="ARBA" id="ARBA00023136"/>
    </source>
</evidence>
<keyword evidence="1" id="KW-1003">Cell membrane</keyword>
<name>A0A1H0Z2H0_9PSED</name>
<dbReference type="InterPro" id="IPR010445">
    <property type="entry name" value="LapA_dom"/>
</dbReference>
<protein>
    <recommendedName>
        <fullName evidence="5">Lipopolysaccharide assembly protein A domain-containing protein</fullName>
    </recommendedName>
</protein>
<dbReference type="AlphaFoldDB" id="A0A1H0Z2H0"/>
<dbReference type="EMBL" id="FNKJ01000002">
    <property type="protein sequence ID" value="SDQ21588.1"/>
    <property type="molecule type" value="Genomic_DNA"/>
</dbReference>
<reference evidence="7" key="1">
    <citation type="submission" date="2016-10" db="EMBL/GenBank/DDBJ databases">
        <authorList>
            <person name="Varghese N."/>
            <person name="Submissions S."/>
        </authorList>
    </citation>
    <scope>NUCLEOTIDE SEQUENCE [LARGE SCALE GENOMIC DNA]</scope>
    <source>
        <strain evidence="7">BS3775</strain>
    </source>
</reference>
<evidence type="ECO:0000259" key="5">
    <source>
        <dbReference type="Pfam" id="PF06305"/>
    </source>
</evidence>
<keyword evidence="3" id="KW-1133">Transmembrane helix</keyword>
<evidence type="ECO:0000313" key="6">
    <source>
        <dbReference type="EMBL" id="SDQ21588.1"/>
    </source>
</evidence>
<dbReference type="Pfam" id="PF06305">
    <property type="entry name" value="LapA_dom"/>
    <property type="match status" value="1"/>
</dbReference>
<accession>A0A1H0Z2H0</accession>
<evidence type="ECO:0000256" key="1">
    <source>
        <dbReference type="ARBA" id="ARBA00022475"/>
    </source>
</evidence>
<dbReference type="RefSeq" id="WP_090317919.1">
    <property type="nucleotide sequence ID" value="NZ_FNKJ01000002.1"/>
</dbReference>
<dbReference type="OrthoDB" id="7032155at2"/>
<evidence type="ECO:0000256" key="3">
    <source>
        <dbReference type="ARBA" id="ARBA00022989"/>
    </source>
</evidence>
<evidence type="ECO:0000313" key="7">
    <source>
        <dbReference type="Proteomes" id="UP000199570"/>
    </source>
</evidence>
<keyword evidence="2" id="KW-0812">Transmembrane</keyword>
<evidence type="ECO:0000256" key="2">
    <source>
        <dbReference type="ARBA" id="ARBA00022692"/>
    </source>
</evidence>
<keyword evidence="4" id="KW-0472">Membrane</keyword>
<proteinExistence type="predicted"/>
<keyword evidence="7" id="KW-1185">Reference proteome</keyword>
<organism evidence="6 7">
    <name type="scientific">Pseudomonas moorei</name>
    <dbReference type="NCBI Taxonomy" id="395599"/>
    <lineage>
        <taxon>Bacteria</taxon>
        <taxon>Pseudomonadati</taxon>
        <taxon>Pseudomonadota</taxon>
        <taxon>Gammaproteobacteria</taxon>
        <taxon>Pseudomonadales</taxon>
        <taxon>Pseudomonadaceae</taxon>
        <taxon>Pseudomonas</taxon>
    </lineage>
</organism>
<dbReference type="Proteomes" id="UP000199570">
    <property type="component" value="Unassembled WGS sequence"/>
</dbReference>
<dbReference type="GO" id="GO:0005886">
    <property type="term" value="C:plasma membrane"/>
    <property type="evidence" value="ECO:0007669"/>
    <property type="project" value="InterPro"/>
</dbReference>
<feature type="domain" description="Lipopolysaccharide assembly protein A" evidence="5">
    <location>
        <begin position="26"/>
        <end position="74"/>
    </location>
</feature>